<evidence type="ECO:0000313" key="1">
    <source>
        <dbReference type="EMBL" id="REK84655.1"/>
    </source>
</evidence>
<sequence length="120" mass="14000">MVDATIQVSRWAFQEERRLMLPQLEKASRTLAGALKVLFEELELVWQPVRIWTWARGGGRCEWRVCGGWLPQKVESDEAEHPEEQPSGEELANEGLFCVAVVPVGFVRQFRFWHTFRERS</sequence>
<gene>
    <name evidence="1" type="ORF">DY245_42085</name>
</gene>
<evidence type="ECO:0000313" key="2">
    <source>
        <dbReference type="Proteomes" id="UP000262477"/>
    </source>
</evidence>
<comment type="caution">
    <text evidence="1">The sequence shown here is derived from an EMBL/GenBank/DDBJ whole genome shotgun (WGS) entry which is preliminary data.</text>
</comment>
<reference evidence="1 2" key="1">
    <citation type="submission" date="2018-08" db="EMBL/GenBank/DDBJ databases">
        <title>Streptomyces NEAU-D10 sp. nov., a novel Actinomycete isolated from soil.</title>
        <authorList>
            <person name="Jin L."/>
        </authorList>
    </citation>
    <scope>NUCLEOTIDE SEQUENCE [LARGE SCALE GENOMIC DNA]</scope>
    <source>
        <strain evidence="1 2">NEAU-D10</strain>
    </source>
</reference>
<protein>
    <submittedName>
        <fullName evidence="1">Uncharacterized protein</fullName>
    </submittedName>
</protein>
<proteinExistence type="predicted"/>
<accession>A0A371PQ72</accession>
<dbReference type="EMBL" id="QUAC01000479">
    <property type="protein sequence ID" value="REK84655.1"/>
    <property type="molecule type" value="Genomic_DNA"/>
</dbReference>
<keyword evidence="2" id="KW-1185">Reference proteome</keyword>
<dbReference type="RefSeq" id="WP_128512377.1">
    <property type="nucleotide sequence ID" value="NZ_QUAC01000479.1"/>
</dbReference>
<name>A0A371PQ72_STRIH</name>
<dbReference type="AlphaFoldDB" id="A0A371PQ72"/>
<organism evidence="1 2">
    <name type="scientific">Streptomyces inhibens</name>
    <dbReference type="NCBI Taxonomy" id="2293571"/>
    <lineage>
        <taxon>Bacteria</taxon>
        <taxon>Bacillati</taxon>
        <taxon>Actinomycetota</taxon>
        <taxon>Actinomycetes</taxon>
        <taxon>Kitasatosporales</taxon>
        <taxon>Streptomycetaceae</taxon>
        <taxon>Streptomyces</taxon>
    </lineage>
</organism>
<dbReference type="Proteomes" id="UP000262477">
    <property type="component" value="Unassembled WGS sequence"/>
</dbReference>